<dbReference type="Gene3D" id="3.40.640.10">
    <property type="entry name" value="Type I PLP-dependent aspartate aminotransferase-like (Major domain)"/>
    <property type="match status" value="1"/>
</dbReference>
<organism evidence="6 7">
    <name type="scientific">Ensete ventricosum</name>
    <name type="common">Abyssinian banana</name>
    <name type="synonym">Musa ensete</name>
    <dbReference type="NCBI Taxonomy" id="4639"/>
    <lineage>
        <taxon>Eukaryota</taxon>
        <taxon>Viridiplantae</taxon>
        <taxon>Streptophyta</taxon>
        <taxon>Embryophyta</taxon>
        <taxon>Tracheophyta</taxon>
        <taxon>Spermatophyta</taxon>
        <taxon>Magnoliopsida</taxon>
        <taxon>Liliopsida</taxon>
        <taxon>Zingiberales</taxon>
        <taxon>Musaceae</taxon>
        <taxon>Ensete</taxon>
    </lineage>
</organism>
<dbReference type="InterPro" id="IPR006947">
    <property type="entry name" value="EGF_alliinase"/>
</dbReference>
<dbReference type="InterPro" id="IPR006948">
    <property type="entry name" value="Alliinase_C"/>
</dbReference>
<evidence type="ECO:0000256" key="2">
    <source>
        <dbReference type="ARBA" id="ARBA00006312"/>
    </source>
</evidence>
<dbReference type="InterPro" id="IPR015422">
    <property type="entry name" value="PyrdxlP-dep_Trfase_small"/>
</dbReference>
<evidence type="ECO:0000256" key="3">
    <source>
        <dbReference type="ARBA" id="ARBA00022898"/>
    </source>
</evidence>
<dbReference type="GO" id="GO:0006520">
    <property type="term" value="P:amino acid metabolic process"/>
    <property type="evidence" value="ECO:0007669"/>
    <property type="project" value="TreeGrafter"/>
</dbReference>
<dbReference type="Gene3D" id="2.10.25.30">
    <property type="entry name" value="EGF-like, alliinase"/>
    <property type="match status" value="1"/>
</dbReference>
<keyword evidence="3" id="KW-0663">Pyridoxal phosphate</keyword>
<evidence type="ECO:0000259" key="5">
    <source>
        <dbReference type="Pfam" id="PF04864"/>
    </source>
</evidence>
<dbReference type="PANTHER" id="PTHR43795">
    <property type="entry name" value="BIFUNCTIONAL ASPARTATE AMINOTRANSFERASE AND GLUTAMATE/ASPARTATE-PREPHENATE AMINOTRANSFERASE-RELATED"/>
    <property type="match status" value="1"/>
</dbReference>
<name>A0AAV8QVZ5_ENSVE</name>
<protein>
    <recommendedName>
        <fullName evidence="8">Alliinase C-terminal domain-containing protein</fullName>
    </recommendedName>
</protein>
<feature type="domain" description="Alliinase EGF-like" evidence="4">
    <location>
        <begin position="34"/>
        <end position="88"/>
    </location>
</feature>
<comment type="cofactor">
    <cofactor evidence="1">
        <name>pyridoxal 5'-phosphate</name>
        <dbReference type="ChEBI" id="CHEBI:597326"/>
    </cofactor>
</comment>
<dbReference type="Pfam" id="PF04864">
    <property type="entry name" value="Alliinase_C"/>
    <property type="match status" value="1"/>
</dbReference>
<dbReference type="InterPro" id="IPR037029">
    <property type="entry name" value="Alliinase_N_sf"/>
</dbReference>
<dbReference type="PANTHER" id="PTHR43795:SF20">
    <property type="entry name" value="TRYPTOPHAN AMINOTRANSFERASE-RELATED PROTEIN 3"/>
    <property type="match status" value="1"/>
</dbReference>
<dbReference type="EMBL" id="JAQQAF010000005">
    <property type="protein sequence ID" value="KAJ8486737.1"/>
    <property type="molecule type" value="Genomic_DNA"/>
</dbReference>
<dbReference type="GO" id="GO:0016846">
    <property type="term" value="F:carbon-sulfur lyase activity"/>
    <property type="evidence" value="ECO:0007669"/>
    <property type="project" value="InterPro"/>
</dbReference>
<evidence type="ECO:0000256" key="1">
    <source>
        <dbReference type="ARBA" id="ARBA00001933"/>
    </source>
</evidence>
<gene>
    <name evidence="6" type="ORF">OPV22_019222</name>
</gene>
<dbReference type="Pfam" id="PF04863">
    <property type="entry name" value="EGF_alliinase"/>
    <property type="match status" value="1"/>
</dbReference>
<evidence type="ECO:0008006" key="8">
    <source>
        <dbReference type="Google" id="ProtNLM"/>
    </source>
</evidence>
<accession>A0AAV8QVZ5</accession>
<comment type="similarity">
    <text evidence="2">Belongs to the alliinase family.</text>
</comment>
<dbReference type="GO" id="GO:0008483">
    <property type="term" value="F:transaminase activity"/>
    <property type="evidence" value="ECO:0007669"/>
    <property type="project" value="TreeGrafter"/>
</dbReference>
<comment type="caution">
    <text evidence="6">The sequence shown here is derived from an EMBL/GenBank/DDBJ whole genome shotgun (WGS) entry which is preliminary data.</text>
</comment>
<dbReference type="CDD" id="cd00609">
    <property type="entry name" value="AAT_like"/>
    <property type="match status" value="1"/>
</dbReference>
<evidence type="ECO:0000259" key="4">
    <source>
        <dbReference type="Pfam" id="PF04863"/>
    </source>
</evidence>
<evidence type="ECO:0000313" key="6">
    <source>
        <dbReference type="EMBL" id="KAJ8486737.1"/>
    </source>
</evidence>
<dbReference type="InterPro" id="IPR015421">
    <property type="entry name" value="PyrdxlP-dep_Trfase_major"/>
</dbReference>
<dbReference type="AlphaFoldDB" id="A0AAV8QVZ5"/>
<dbReference type="Gene3D" id="3.90.1150.10">
    <property type="entry name" value="Aspartate Aminotransferase, domain 1"/>
    <property type="match status" value="1"/>
</dbReference>
<dbReference type="InterPro" id="IPR015424">
    <property type="entry name" value="PyrdxlP-dep_Trfase"/>
</dbReference>
<proteinExistence type="inferred from homology"/>
<dbReference type="InterPro" id="IPR050478">
    <property type="entry name" value="Ethylene_sulfur-biosynth"/>
</dbReference>
<keyword evidence="7" id="KW-1185">Reference proteome</keyword>
<sequence>MNLQLLLLLSSLFLNLFLLSYLSIIFCHYSQLRWTSAAAAEAEAIAAIDCSGHGHAFLDGVTAGQGLPGCECNTCYGGSDCSLLMPECPADADSGDPLFLEPYWQQHAASSGILVSGWHRMSYQTTGYDFISLELERHIRLLHKAVGNAVTDGKFITFGSGSTQLINALVYALSLHNSTSASPAHVVATVPYYPVYKFRTNLFEGREYKWEGITSEWANASASSRTNFIEFVTSPNNPDGLLRRSVLRGSAVIHDHAYYWPHYSAIPAAADEDIMLFTNSKISGHAGSRFGWAVIKDEKIYERVTRYMLLNTMGVSRDTQLRVLKLIKEMIAAVGGEDDIFEFGYRTMRERWSKLVSIVATSDRFSLQKLSPQFCSYFEKRREPSPAYAWLKCEREEEKDCSALLNRAGIISRTGTLFEADSRYTRLSLIKTGDDIDLLLKRLVALVSGVNQSGSFSYVPTSHVIA</sequence>
<evidence type="ECO:0000313" key="7">
    <source>
        <dbReference type="Proteomes" id="UP001222027"/>
    </source>
</evidence>
<dbReference type="SUPFAM" id="SSF53383">
    <property type="entry name" value="PLP-dependent transferases"/>
    <property type="match status" value="1"/>
</dbReference>
<dbReference type="Proteomes" id="UP001222027">
    <property type="component" value="Unassembled WGS sequence"/>
</dbReference>
<reference evidence="6 7" key="1">
    <citation type="submission" date="2022-12" db="EMBL/GenBank/DDBJ databases">
        <title>Chromosome-scale assembly of the Ensete ventricosum genome.</title>
        <authorList>
            <person name="Dussert Y."/>
            <person name="Stocks J."/>
            <person name="Wendawek A."/>
            <person name="Woldeyes F."/>
            <person name="Nichols R.A."/>
            <person name="Borrell J.S."/>
        </authorList>
    </citation>
    <scope>NUCLEOTIDE SEQUENCE [LARGE SCALE GENOMIC DNA]</scope>
    <source>
        <strain evidence="7">cv. Maze</strain>
        <tissue evidence="6">Seeds</tissue>
    </source>
</reference>
<feature type="domain" description="Alliinase C-terminal" evidence="5">
    <location>
        <begin position="90"/>
        <end position="446"/>
    </location>
</feature>